<reference evidence="1" key="1">
    <citation type="submission" date="2019-10" db="EMBL/GenBank/DDBJ databases">
        <title>Conservation and host-specific expression of non-tandemly repeated heterogenous ribosome RNA gene in arbuscular mycorrhizal fungi.</title>
        <authorList>
            <person name="Maeda T."/>
            <person name="Kobayashi Y."/>
            <person name="Nakagawa T."/>
            <person name="Ezawa T."/>
            <person name="Yamaguchi K."/>
            <person name="Bino T."/>
            <person name="Nishimoto Y."/>
            <person name="Shigenobu S."/>
            <person name="Kawaguchi M."/>
        </authorList>
    </citation>
    <scope>NUCLEOTIDE SEQUENCE</scope>
    <source>
        <strain evidence="1">HR1</strain>
    </source>
</reference>
<dbReference type="Proteomes" id="UP000615446">
    <property type="component" value="Unassembled WGS sequence"/>
</dbReference>
<sequence>MCTKKLTKYIQIGKPLNLEVTQKDTINQAISTISEKIKYPSEKCLMNVCYDALSDANNKEFQSKIKRSKWKRFYNRHICSLAQRLSQQARKCYTKLNKLVDANDDSHYIYLNLIIDHIFTNPKTEKNSIAFGMAIALNYLDLSKGVNMVPSEVVKRMNFFLDKIQVLECESL</sequence>
<comment type="caution">
    <text evidence="1">The sequence shown here is derived from an EMBL/GenBank/DDBJ whole genome shotgun (WGS) entry which is preliminary data.</text>
</comment>
<dbReference type="AlphaFoldDB" id="A0A8H3KMT3"/>
<name>A0A8H3KMT3_9GLOM</name>
<evidence type="ECO:0000313" key="2">
    <source>
        <dbReference type="Proteomes" id="UP000615446"/>
    </source>
</evidence>
<proteinExistence type="predicted"/>
<evidence type="ECO:0000313" key="1">
    <source>
        <dbReference type="EMBL" id="GES72492.1"/>
    </source>
</evidence>
<dbReference type="EMBL" id="BLAL01000002">
    <property type="protein sequence ID" value="GES72492.1"/>
    <property type="molecule type" value="Genomic_DNA"/>
</dbReference>
<protein>
    <submittedName>
        <fullName evidence="1">Uncharacterized protein</fullName>
    </submittedName>
</protein>
<gene>
    <name evidence="1" type="ORF">RCL2_000005500</name>
</gene>
<organism evidence="1 2">
    <name type="scientific">Rhizophagus clarus</name>
    <dbReference type="NCBI Taxonomy" id="94130"/>
    <lineage>
        <taxon>Eukaryota</taxon>
        <taxon>Fungi</taxon>
        <taxon>Fungi incertae sedis</taxon>
        <taxon>Mucoromycota</taxon>
        <taxon>Glomeromycotina</taxon>
        <taxon>Glomeromycetes</taxon>
        <taxon>Glomerales</taxon>
        <taxon>Glomeraceae</taxon>
        <taxon>Rhizophagus</taxon>
    </lineage>
</organism>
<accession>A0A8H3KMT3</accession>